<protein>
    <submittedName>
        <fullName evidence="3">Uncharacterized protein</fullName>
    </submittedName>
</protein>
<sequence length="167" mass="19241">MEAIKLNSQTAINAMVRSFVSKLEQSSGYKVLNKKLTYADFLKNKMLIVHAIREGIPYDFFKLIQEQTPFNEEDWALFLGISTKSLQRSRAKDSFVFKPLQSEKILELAEVTTVGRAIFDSEEQFYSWLTLPSYALGNLKPIELLRDSYGKEMVLQEMIKIDQGIFV</sequence>
<evidence type="ECO:0000313" key="3">
    <source>
        <dbReference type="EMBL" id="OAZ03188.1"/>
    </source>
</evidence>
<dbReference type="RefSeq" id="WP_064716194.1">
    <property type="nucleotide sequence ID" value="NZ_JMTM01000065.1"/>
</dbReference>
<comment type="caution">
    <text evidence="3">The sequence shown here is derived from an EMBL/GenBank/DDBJ whole genome shotgun (WGS) entry which is preliminary data.</text>
</comment>
<dbReference type="InterPro" id="IPR011979">
    <property type="entry name" value="Antitox_Xre"/>
</dbReference>
<dbReference type="NCBIfam" id="TIGR02293">
    <property type="entry name" value="TAS_TIGR02293"/>
    <property type="match status" value="1"/>
</dbReference>
<dbReference type="Pfam" id="PF20432">
    <property type="entry name" value="Xre-like-HTH"/>
    <property type="match status" value="1"/>
</dbReference>
<feature type="domain" description="Antitoxin Xre-like helix-turn-helix" evidence="2">
    <location>
        <begin position="49"/>
        <end position="109"/>
    </location>
</feature>
<dbReference type="InterPro" id="IPR046847">
    <property type="entry name" value="Xre-like_HTH"/>
</dbReference>
<dbReference type="GO" id="GO:0003677">
    <property type="term" value="F:DNA binding"/>
    <property type="evidence" value="ECO:0007669"/>
    <property type="project" value="InterPro"/>
</dbReference>
<dbReference type="AlphaFoldDB" id="A0A199XN84"/>
<dbReference type="PATRIC" id="fig|29536.5.peg.2533"/>
<evidence type="ECO:0000259" key="1">
    <source>
        <dbReference type="Pfam" id="PF09722"/>
    </source>
</evidence>
<gene>
    <name evidence="3" type="ORF">FLB_24340</name>
</gene>
<evidence type="ECO:0000259" key="2">
    <source>
        <dbReference type="Pfam" id="PF20432"/>
    </source>
</evidence>
<dbReference type="EMBL" id="JMTM01000065">
    <property type="protein sequence ID" value="OAZ03188.1"/>
    <property type="molecule type" value="Genomic_DNA"/>
</dbReference>
<dbReference type="Pfam" id="PF09722">
    <property type="entry name" value="Xre_MbcA_ParS_C"/>
    <property type="match status" value="1"/>
</dbReference>
<accession>A0A199XN84</accession>
<evidence type="ECO:0000313" key="4">
    <source>
        <dbReference type="Proteomes" id="UP000093807"/>
    </source>
</evidence>
<keyword evidence="4" id="KW-1185">Reference proteome</keyword>
<dbReference type="Proteomes" id="UP000093807">
    <property type="component" value="Unassembled WGS sequence"/>
</dbReference>
<dbReference type="InterPro" id="IPR024467">
    <property type="entry name" value="Xre/MbcA/ParS-like_toxin-bd"/>
</dbReference>
<proteinExistence type="predicted"/>
<organism evidence="3 4">
    <name type="scientific">Flavobacterium succinicans</name>
    <dbReference type="NCBI Taxonomy" id="29536"/>
    <lineage>
        <taxon>Bacteria</taxon>
        <taxon>Pseudomonadati</taxon>
        <taxon>Bacteroidota</taxon>
        <taxon>Flavobacteriia</taxon>
        <taxon>Flavobacteriales</taxon>
        <taxon>Flavobacteriaceae</taxon>
        <taxon>Flavobacterium</taxon>
    </lineage>
</organism>
<dbReference type="OrthoDB" id="5770459at2"/>
<feature type="domain" description="Antitoxin Xre/MbcA/ParS-like toxin-binding" evidence="1">
    <location>
        <begin position="116"/>
        <end position="164"/>
    </location>
</feature>
<reference evidence="3 4" key="1">
    <citation type="submission" date="2016-06" db="EMBL/GenBank/DDBJ databases">
        <title>Draft genome sequence of Flavobacterium succinicans strain DD5b.</title>
        <authorList>
            <person name="Poehlein A."/>
            <person name="Daniel R."/>
            <person name="Simeonova D.D."/>
        </authorList>
    </citation>
    <scope>NUCLEOTIDE SEQUENCE [LARGE SCALE GENOMIC DNA]</scope>
    <source>
        <strain evidence="3 4">DD5b</strain>
    </source>
</reference>
<name>A0A199XN84_9FLAO</name>